<comment type="caution">
    <text evidence="5">The sequence shown here is derived from an EMBL/GenBank/DDBJ whole genome shotgun (WGS) entry which is preliminary data.</text>
</comment>
<sequence>MNLIFCCLVGSNTPFPVRISSSYTVGDLKKMIKEEKPNGLKEIDACELDLFNVFIPSGGDLAQKVEDAVKASKPLDPTMELHEIFPDEPPEKTIHIAVELPASQGQDSRRNILESAAHREAPSTAAKLNKLRAVQNINHPGAIFNHRPLELAGPPITIYHPVFSKFLRSMSVPTETLEFTDMELDKAMYLTTIATKFYDHEDDRRDAIYEILEGFVADITITCGKSSTHFQLALSCGPNAL</sequence>
<name>A0ABR1IR08_9AGAR</name>
<evidence type="ECO:0000256" key="1">
    <source>
        <dbReference type="ARBA" id="ARBA00004340"/>
    </source>
</evidence>
<feature type="domain" description="Crinkler effector protein N-terminal" evidence="4">
    <location>
        <begin position="4"/>
        <end position="99"/>
    </location>
</feature>
<gene>
    <name evidence="5" type="ORF">VKT23_018470</name>
</gene>
<reference evidence="5 6" key="1">
    <citation type="submission" date="2024-01" db="EMBL/GenBank/DDBJ databases">
        <title>A draft genome for the cacao thread blight pathogen Marasmiellus scandens.</title>
        <authorList>
            <person name="Baruah I.K."/>
            <person name="Leung J."/>
            <person name="Bukari Y."/>
            <person name="Amoako-Attah I."/>
            <person name="Meinhardt L.W."/>
            <person name="Bailey B.A."/>
            <person name="Cohen S.P."/>
        </authorList>
    </citation>
    <scope>NUCLEOTIDE SEQUENCE [LARGE SCALE GENOMIC DNA]</scope>
    <source>
        <strain evidence="5 6">GH-19</strain>
    </source>
</reference>
<organism evidence="5 6">
    <name type="scientific">Marasmiellus scandens</name>
    <dbReference type="NCBI Taxonomy" id="2682957"/>
    <lineage>
        <taxon>Eukaryota</taxon>
        <taxon>Fungi</taxon>
        <taxon>Dikarya</taxon>
        <taxon>Basidiomycota</taxon>
        <taxon>Agaricomycotina</taxon>
        <taxon>Agaricomycetes</taxon>
        <taxon>Agaricomycetidae</taxon>
        <taxon>Agaricales</taxon>
        <taxon>Marasmiineae</taxon>
        <taxon>Omphalotaceae</taxon>
        <taxon>Marasmiellus</taxon>
    </lineage>
</organism>
<comment type="subcellular location">
    <subcellularLocation>
        <location evidence="1">Host cell</location>
    </subcellularLocation>
    <subcellularLocation>
        <location evidence="2">Secreted</location>
    </subcellularLocation>
</comment>
<evidence type="ECO:0000259" key="4">
    <source>
        <dbReference type="Pfam" id="PF20147"/>
    </source>
</evidence>
<dbReference type="Pfam" id="PF20147">
    <property type="entry name" value="Crinkler"/>
    <property type="match status" value="1"/>
</dbReference>
<keyword evidence="6" id="KW-1185">Reference proteome</keyword>
<keyword evidence="3" id="KW-0964">Secreted</keyword>
<dbReference type="EMBL" id="JBANRG010000084">
    <property type="protein sequence ID" value="KAK7437572.1"/>
    <property type="molecule type" value="Genomic_DNA"/>
</dbReference>
<proteinExistence type="predicted"/>
<evidence type="ECO:0000313" key="5">
    <source>
        <dbReference type="EMBL" id="KAK7437572.1"/>
    </source>
</evidence>
<accession>A0ABR1IR08</accession>
<evidence type="ECO:0000256" key="2">
    <source>
        <dbReference type="ARBA" id="ARBA00004613"/>
    </source>
</evidence>
<dbReference type="Proteomes" id="UP001498398">
    <property type="component" value="Unassembled WGS sequence"/>
</dbReference>
<evidence type="ECO:0000256" key="3">
    <source>
        <dbReference type="ARBA" id="ARBA00022525"/>
    </source>
</evidence>
<dbReference type="InterPro" id="IPR045379">
    <property type="entry name" value="Crinkler_N"/>
</dbReference>
<evidence type="ECO:0000313" key="6">
    <source>
        <dbReference type="Proteomes" id="UP001498398"/>
    </source>
</evidence>
<protein>
    <recommendedName>
        <fullName evidence="4">Crinkler effector protein N-terminal domain-containing protein</fullName>
    </recommendedName>
</protein>